<name>A0A6G4X001_9ACTN</name>
<dbReference type="AlphaFoldDB" id="A0A6G4X001"/>
<evidence type="ECO:0000313" key="1">
    <source>
        <dbReference type="EMBL" id="NGO70452.1"/>
    </source>
</evidence>
<sequence>MLGGWLAAFWTRYGRDPAGALHALRPLADPAEHHRVGSAARVRAEQEERF</sequence>
<organism evidence="1 2">
    <name type="scientific">Streptomyces boncukensis</name>
    <dbReference type="NCBI Taxonomy" id="2711219"/>
    <lineage>
        <taxon>Bacteria</taxon>
        <taxon>Bacillati</taxon>
        <taxon>Actinomycetota</taxon>
        <taxon>Actinomycetes</taxon>
        <taxon>Kitasatosporales</taxon>
        <taxon>Streptomycetaceae</taxon>
        <taxon>Streptomyces</taxon>
    </lineage>
</organism>
<gene>
    <name evidence="1" type="ORF">G5C65_19260</name>
</gene>
<dbReference type="EMBL" id="JAAKZZ010000196">
    <property type="protein sequence ID" value="NGO70452.1"/>
    <property type="molecule type" value="Genomic_DNA"/>
</dbReference>
<keyword evidence="2" id="KW-1185">Reference proteome</keyword>
<reference evidence="1 2" key="1">
    <citation type="submission" date="2020-02" db="EMBL/GenBank/DDBJ databases">
        <title>Whole-genome analyses of novel actinobacteria.</title>
        <authorList>
            <person name="Sahin N."/>
            <person name="Tatar D."/>
        </authorList>
    </citation>
    <scope>NUCLEOTIDE SEQUENCE [LARGE SCALE GENOMIC DNA]</scope>
    <source>
        <strain evidence="1 2">SB3404</strain>
    </source>
</reference>
<proteinExistence type="predicted"/>
<evidence type="ECO:0000313" key="2">
    <source>
        <dbReference type="Proteomes" id="UP000477722"/>
    </source>
</evidence>
<dbReference type="Proteomes" id="UP000477722">
    <property type="component" value="Unassembled WGS sequence"/>
</dbReference>
<accession>A0A6G4X001</accession>
<comment type="caution">
    <text evidence="1">The sequence shown here is derived from an EMBL/GenBank/DDBJ whole genome shotgun (WGS) entry which is preliminary data.</text>
</comment>
<dbReference type="RefSeq" id="WP_165300119.1">
    <property type="nucleotide sequence ID" value="NZ_JAAKZZ010000196.1"/>
</dbReference>
<protein>
    <submittedName>
        <fullName evidence="1">Uncharacterized protein</fullName>
    </submittedName>
</protein>